<dbReference type="AlphaFoldDB" id="A0A0N1N3J8"/>
<dbReference type="Proteomes" id="UP000037822">
    <property type="component" value="Unassembled WGS sequence"/>
</dbReference>
<dbReference type="Pfam" id="PF05069">
    <property type="entry name" value="Phage_tail_S"/>
    <property type="match status" value="1"/>
</dbReference>
<keyword evidence="2" id="KW-1185">Reference proteome</keyword>
<evidence type="ECO:0000313" key="2">
    <source>
        <dbReference type="Proteomes" id="UP000037822"/>
    </source>
</evidence>
<dbReference type="RefSeq" id="WP_054209319.1">
    <property type="nucleotide sequence ID" value="NZ_LGSZ01000040.1"/>
</dbReference>
<comment type="caution">
    <text evidence="1">The sequence shown here is derived from an EMBL/GenBank/DDBJ whole genome shotgun (WGS) entry which is preliminary data.</text>
</comment>
<sequence length="164" mass="17586">MSTLEVRVDISGLDGIEAALARLAGAQFDTLLEGMARLIRESARERVFGGGPAPDGSAWKPNFEGRTPILHRSGALARSIDYAVSGNQIVVGSGLHYAAIHQYGGVIKPKNGSALKFWWQSGGFVNFAVVKSVTMPARPYIGLSGDDRAELIQAAVLYIRRLFG</sequence>
<reference evidence="1 2" key="1">
    <citation type="submission" date="2015-07" db="EMBL/GenBank/DDBJ databases">
        <title>Whole genome sequencing of Bosea vaviloviae isolated from cave pool.</title>
        <authorList>
            <person name="Tan N.E.H."/>
            <person name="Lee Y.P."/>
            <person name="Gan H.M."/>
            <person name="Barton H."/>
            <person name="Savka M.A."/>
        </authorList>
    </citation>
    <scope>NUCLEOTIDE SEQUENCE [LARGE SCALE GENOMIC DNA]</scope>
    <source>
        <strain evidence="1 2">SD260</strain>
    </source>
</reference>
<dbReference type="InterPro" id="IPR006522">
    <property type="entry name" value="Phage_virion_morphogenesis"/>
</dbReference>
<name>A0A0N1N3J8_9HYPH</name>
<organism evidence="1 2">
    <name type="scientific">Bosea vaviloviae</name>
    <dbReference type="NCBI Taxonomy" id="1526658"/>
    <lineage>
        <taxon>Bacteria</taxon>
        <taxon>Pseudomonadati</taxon>
        <taxon>Pseudomonadota</taxon>
        <taxon>Alphaproteobacteria</taxon>
        <taxon>Hyphomicrobiales</taxon>
        <taxon>Boseaceae</taxon>
        <taxon>Bosea</taxon>
    </lineage>
</organism>
<protein>
    <recommendedName>
        <fullName evidence="3">Virion morphogenesis protein</fullName>
    </recommendedName>
</protein>
<evidence type="ECO:0000313" key="1">
    <source>
        <dbReference type="EMBL" id="KPH80524.1"/>
    </source>
</evidence>
<proteinExistence type="predicted"/>
<dbReference type="PATRIC" id="fig|1526658.3.peg.3859"/>
<dbReference type="EMBL" id="LGSZ01000040">
    <property type="protein sequence ID" value="KPH80524.1"/>
    <property type="molecule type" value="Genomic_DNA"/>
</dbReference>
<accession>A0A0N1N3J8</accession>
<evidence type="ECO:0008006" key="3">
    <source>
        <dbReference type="Google" id="ProtNLM"/>
    </source>
</evidence>
<gene>
    <name evidence="1" type="ORF">AE618_12130</name>
</gene>